<keyword evidence="7 11" id="KW-0067">ATP-binding</keyword>
<evidence type="ECO:0000256" key="5">
    <source>
        <dbReference type="ARBA" id="ARBA00022763"/>
    </source>
</evidence>
<dbReference type="Pfam" id="PF00176">
    <property type="entry name" value="SNF2-rel_dom"/>
    <property type="match status" value="1"/>
</dbReference>
<evidence type="ECO:0000259" key="15">
    <source>
        <dbReference type="PROSITE" id="PS51194"/>
    </source>
</evidence>
<feature type="region of interest" description="Disordered" evidence="13">
    <location>
        <begin position="1384"/>
        <end position="1534"/>
    </location>
</feature>
<feature type="compositionally biased region" description="Polar residues" evidence="13">
    <location>
        <begin position="34"/>
        <end position="54"/>
    </location>
</feature>
<dbReference type="Pfam" id="PF00271">
    <property type="entry name" value="Helicase_C"/>
    <property type="match status" value="1"/>
</dbReference>
<dbReference type="InterPro" id="IPR014001">
    <property type="entry name" value="Helicase_ATP-bd"/>
</dbReference>
<dbReference type="InterPro" id="IPR020838">
    <property type="entry name" value="DBINO"/>
</dbReference>
<proteinExistence type="inferred from homology"/>
<dbReference type="Proteomes" id="UP001642360">
    <property type="component" value="Unassembled WGS sequence"/>
</dbReference>
<dbReference type="PANTHER" id="PTHR45685">
    <property type="entry name" value="HELICASE SRCAP-RELATED"/>
    <property type="match status" value="1"/>
</dbReference>
<dbReference type="GO" id="GO:0016787">
    <property type="term" value="F:hydrolase activity"/>
    <property type="evidence" value="ECO:0007669"/>
    <property type="project" value="UniProtKB-KW"/>
</dbReference>
<dbReference type="FunFam" id="3.40.50.300:FF:001066">
    <property type="entry name" value="DNA helicase INO80-like protein"/>
    <property type="match status" value="1"/>
</dbReference>
<evidence type="ECO:0000259" key="16">
    <source>
        <dbReference type="PROSITE" id="PS51413"/>
    </source>
</evidence>
<dbReference type="PANTHER" id="PTHR45685:SF2">
    <property type="entry name" value="CHROMATIN-REMODELING ATPASE INO80"/>
    <property type="match status" value="1"/>
</dbReference>
<dbReference type="InterPro" id="IPR038718">
    <property type="entry name" value="SNF2-like_sf"/>
</dbReference>
<feature type="coiled-coil region" evidence="12">
    <location>
        <begin position="416"/>
        <end position="455"/>
    </location>
</feature>
<accession>A0ABC8US04</accession>
<dbReference type="Gene3D" id="3.40.50.300">
    <property type="entry name" value="P-loop containing nucleotide triphosphate hydrolases"/>
    <property type="match status" value="1"/>
</dbReference>
<dbReference type="EC" id="3.6.4.-" evidence="11"/>
<feature type="domain" description="Helicase C-terminal" evidence="15">
    <location>
        <begin position="1203"/>
        <end position="1363"/>
    </location>
</feature>
<dbReference type="GO" id="GO:0003677">
    <property type="term" value="F:DNA binding"/>
    <property type="evidence" value="ECO:0007669"/>
    <property type="project" value="UniProtKB-UniRule"/>
</dbReference>
<dbReference type="FunFam" id="3.40.50.10810:FF:000006">
    <property type="entry name" value="Putative DNA helicase INO80"/>
    <property type="match status" value="1"/>
</dbReference>
<protein>
    <recommendedName>
        <fullName evidence="3 11">Chromatin-remodeling ATPase INO80</fullName>
        <ecNumber evidence="11">3.6.4.-</ecNumber>
    </recommendedName>
</protein>
<feature type="compositionally biased region" description="Polar residues" evidence="13">
    <location>
        <begin position="1408"/>
        <end position="1417"/>
    </location>
</feature>
<feature type="domain" description="DBINO" evidence="16">
    <location>
        <begin position="344"/>
        <end position="469"/>
    </location>
</feature>
<gene>
    <name evidence="17" type="ORF">ILEXP_LOCUS54120</name>
</gene>
<dbReference type="Pfam" id="PF13892">
    <property type="entry name" value="DBINO"/>
    <property type="match status" value="1"/>
</dbReference>
<comment type="subcellular location">
    <subcellularLocation>
        <location evidence="1 11">Nucleus</location>
    </subcellularLocation>
</comment>
<name>A0ABC8US04_9AQUA</name>
<evidence type="ECO:0000259" key="14">
    <source>
        <dbReference type="PROSITE" id="PS51192"/>
    </source>
</evidence>
<dbReference type="CDD" id="cd18793">
    <property type="entry name" value="SF2_C_SNF"/>
    <property type="match status" value="1"/>
</dbReference>
<dbReference type="InterPro" id="IPR000330">
    <property type="entry name" value="SNF2_N"/>
</dbReference>
<evidence type="ECO:0000313" key="17">
    <source>
        <dbReference type="EMBL" id="CAK9183825.1"/>
    </source>
</evidence>
<dbReference type="GO" id="GO:0031011">
    <property type="term" value="C:Ino80 complex"/>
    <property type="evidence" value="ECO:0007669"/>
    <property type="project" value="UniProtKB-UniRule"/>
</dbReference>
<evidence type="ECO:0000256" key="8">
    <source>
        <dbReference type="ARBA" id="ARBA00023125"/>
    </source>
</evidence>
<dbReference type="PROSITE" id="PS51413">
    <property type="entry name" value="DBINO"/>
    <property type="match status" value="1"/>
</dbReference>
<dbReference type="GO" id="GO:0006338">
    <property type="term" value="P:chromatin remodeling"/>
    <property type="evidence" value="ECO:0007669"/>
    <property type="project" value="UniProtKB-UniRule"/>
</dbReference>
<comment type="subunit">
    <text evidence="11">Component of the INO80 chromatin-remodeling complex.</text>
</comment>
<reference evidence="17 18" key="1">
    <citation type="submission" date="2024-02" db="EMBL/GenBank/DDBJ databases">
        <authorList>
            <person name="Vignale AGUSTIN F."/>
            <person name="Sosa J E."/>
            <person name="Modenutti C."/>
        </authorList>
    </citation>
    <scope>NUCLEOTIDE SEQUENCE [LARGE SCALE GENOMIC DNA]</scope>
</reference>
<evidence type="ECO:0000256" key="10">
    <source>
        <dbReference type="ARBA" id="ARBA00023242"/>
    </source>
</evidence>
<comment type="catalytic activity">
    <reaction evidence="11">
        <text>ATP + H2O = ADP + phosphate + H(+)</text>
        <dbReference type="Rhea" id="RHEA:13065"/>
        <dbReference type="ChEBI" id="CHEBI:15377"/>
        <dbReference type="ChEBI" id="CHEBI:15378"/>
        <dbReference type="ChEBI" id="CHEBI:30616"/>
        <dbReference type="ChEBI" id="CHEBI:43474"/>
        <dbReference type="ChEBI" id="CHEBI:456216"/>
    </reaction>
</comment>
<dbReference type="EMBL" id="CAUOFW020008769">
    <property type="protein sequence ID" value="CAK9183825.1"/>
    <property type="molecule type" value="Genomic_DNA"/>
</dbReference>
<comment type="caution">
    <text evidence="17">The sequence shown here is derived from an EMBL/GenBank/DDBJ whole genome shotgun (WGS) entry which is preliminary data.</text>
</comment>
<keyword evidence="8 11" id="KW-0238">DNA-binding</keyword>
<dbReference type="InterPro" id="IPR050520">
    <property type="entry name" value="INO80/SWR1_helicase"/>
</dbReference>
<feature type="region of interest" description="Disordered" evidence="13">
    <location>
        <begin position="29"/>
        <end position="76"/>
    </location>
</feature>
<evidence type="ECO:0000256" key="4">
    <source>
        <dbReference type="ARBA" id="ARBA00022741"/>
    </source>
</evidence>
<dbReference type="PROSITE" id="PS51194">
    <property type="entry name" value="HELICASE_CTER"/>
    <property type="match status" value="1"/>
</dbReference>
<dbReference type="Gene3D" id="3.40.50.10810">
    <property type="entry name" value="Tandem AAA-ATPase domain"/>
    <property type="match status" value="1"/>
</dbReference>
<evidence type="ECO:0000256" key="2">
    <source>
        <dbReference type="ARBA" id="ARBA00007025"/>
    </source>
</evidence>
<comment type="function">
    <text evidence="11">ATPase component of the INO80 complex which remodels chromatin by shifting nucleosomes and is involved in DNA repair.</text>
</comment>
<dbReference type="SMART" id="SM00487">
    <property type="entry name" value="DEXDc"/>
    <property type="match status" value="1"/>
</dbReference>
<organism evidence="17 18">
    <name type="scientific">Ilex paraguariensis</name>
    <name type="common">yerba mate</name>
    <dbReference type="NCBI Taxonomy" id="185542"/>
    <lineage>
        <taxon>Eukaryota</taxon>
        <taxon>Viridiplantae</taxon>
        <taxon>Streptophyta</taxon>
        <taxon>Embryophyta</taxon>
        <taxon>Tracheophyta</taxon>
        <taxon>Spermatophyta</taxon>
        <taxon>Magnoliopsida</taxon>
        <taxon>eudicotyledons</taxon>
        <taxon>Gunneridae</taxon>
        <taxon>Pentapetalae</taxon>
        <taxon>asterids</taxon>
        <taxon>campanulids</taxon>
        <taxon>Aquifoliales</taxon>
        <taxon>Aquifoliaceae</taxon>
        <taxon>Ilex</taxon>
    </lineage>
</organism>
<keyword evidence="6 11" id="KW-0378">Hydrolase</keyword>
<dbReference type="InterPro" id="IPR001650">
    <property type="entry name" value="Helicase_C-like"/>
</dbReference>
<evidence type="ECO:0000313" key="18">
    <source>
        <dbReference type="Proteomes" id="UP001642360"/>
    </source>
</evidence>
<sequence length="1534" mass="174183">MDAKRHFSYSNLFNLESLMNFQLPQQDDDFDYYGNSSQDESRGSQADRTNSMMSTRELKKKRRNRYSSDEDEGGSYSTYISEERYRAMLGEHIQKYKRRINNSSPSPASSRIGMLAAKGSLGSKDRILGNEHRGGSHKIESTSDFLTDIGPQKLGNYHELDKPDYGADRSVYELAYLDIGDGITYRIPPTYEKLAASLNLPSMSEIRVEEIYLKGTLDLGSLATMMSADKRSGGRSRAGMGEPLLQYESLQAKLKAQSASNSPRKFSLKVSDIGLDTSSIPEGAAGGIRRSILSESGVLQVYYVKVLEKGDTYEIIERSLPKKQKVKKDPSVIQKEEMEKIGKYWVNIVRKDIPKHHRIFTSFHRKQLGDAKRVSETCQREVRMKVSRSLKLMRGAAIRTRKLARDMLVFWKRVDKEMAEVRKREEKEAAEALKREQELREAKRQQQRLNFLLSQTELYSHFMQNKSISQTSEALAVGDDKLHDEDVLFSTSEFRAEEEEDFEETELRKEALKAAQDAVSKQKRMTSVFDTECLKLRQATETEAPQQDAAIAGSSNIDLLHPSTMPVASSVQSPDLFKGSLKGYQLKGLQWLVNCYEQGLNGILADEMGLGKTIQAMAFLAHLAEEKNIWGPFLVVAPASVLNNWADEISRFCPDMKTLPYWGGLQERMVLRKNINPKRLYRREAGFHILITSYQLLVSDEKYFRRVKWQYMVLDEAQAIKSSNSIRWRTLLSFNCRNRLLLTGTPIQNNMAELWALLHFIMPTLFDSHEQFNEWFSKGIENHAEHGGTLNEHQLNRLHAILKPFMLRRVKKDVVSELTGKTEITVQCKLSSRQQAFYQAIKNKISLAELFDSNRGHLNEKKILNLMNIVIQLRKVCNHPELFERNEGSTYLYFGEIPNSLPPPAFGELEDVYYSGGRNPITYQIPKLVYQDGLRCSDMLCSGVGHGVSREFFERHFNIFSPENVYGSILPEESTCDGSFAKSGTFGFTRLIDLSPSEVTLSAAGSFMERVLFSILRLDWQYLDGTSEWLMETEDDDLSCSHLGREKVKAVTRMLLLPSKSERNLLRRVATGPENALFKALVMSHEDRLLSDIRLLHSVYSFIPRARAPPINAHCSDRDFAYKMVEELHHPWVKRLLLGFARTSSFNGPRKPGGPHHLIQEIDSELPVMRPALQLTYKIFGSCPPMQPFDPAKMLADSGKLQTLDILLKRLRAGNHRVLLFAQMTKMLNILEDYMNYRKYRYLRLDGSSTIMDRRDMVRDFQHRTDIFVFLLSTRAGGLGINLTAADTVIFYESDWNPTLDLQAMDRAHRLGQTKDVTVYRLICKETVEEKILLRASQKSTVQQLVMTGGHVQGDLLAPEDVVSLLIDDAQLEQKLKEIPLQAKDRQKKKGATKGIRIDAEGDASLEDLTNSGSQPNELEPSPDIEKAKSSSKKRKASTDKQSTPKPRPPKGLGNADSSSPYTIPLDSELDDPPENTDTQQQRPKRLKRPTKSVNENIEPAFTASPAMAQEHNQDRATPDIISGGLLTGAEEDI</sequence>
<evidence type="ECO:0000256" key="9">
    <source>
        <dbReference type="ARBA" id="ARBA00023204"/>
    </source>
</evidence>
<evidence type="ECO:0000256" key="7">
    <source>
        <dbReference type="ARBA" id="ARBA00022840"/>
    </source>
</evidence>
<dbReference type="InterPro" id="IPR049730">
    <property type="entry name" value="SNF2/RAD54-like_C"/>
</dbReference>
<evidence type="ECO:0000256" key="6">
    <source>
        <dbReference type="ARBA" id="ARBA00022801"/>
    </source>
</evidence>
<keyword evidence="4" id="KW-0547">Nucleotide-binding</keyword>
<keyword evidence="5 11" id="KW-0227">DNA damage</keyword>
<dbReference type="GO" id="GO:0006281">
    <property type="term" value="P:DNA repair"/>
    <property type="evidence" value="ECO:0007669"/>
    <property type="project" value="UniProtKB-UniRule"/>
</dbReference>
<evidence type="ECO:0000256" key="1">
    <source>
        <dbReference type="ARBA" id="ARBA00004123"/>
    </source>
</evidence>
<evidence type="ECO:0000256" key="13">
    <source>
        <dbReference type="SAM" id="MobiDB-lite"/>
    </source>
</evidence>
<dbReference type="SUPFAM" id="SSF52540">
    <property type="entry name" value="P-loop containing nucleoside triphosphate hydrolases"/>
    <property type="match status" value="2"/>
</dbReference>
<evidence type="ECO:0000256" key="3">
    <source>
        <dbReference type="ARBA" id="ARBA00019805"/>
    </source>
</evidence>
<dbReference type="GO" id="GO:0005524">
    <property type="term" value="F:ATP binding"/>
    <property type="evidence" value="ECO:0007669"/>
    <property type="project" value="UniProtKB-UniRule"/>
</dbReference>
<comment type="similarity">
    <text evidence="2 11">Belongs to the SNF2/RAD54 helicase family.</text>
</comment>
<evidence type="ECO:0000256" key="11">
    <source>
        <dbReference type="RuleBase" id="RU368001"/>
    </source>
</evidence>
<keyword evidence="18" id="KW-1185">Reference proteome</keyword>
<dbReference type="InterPro" id="IPR027417">
    <property type="entry name" value="P-loop_NTPase"/>
</dbReference>
<dbReference type="PROSITE" id="PS51192">
    <property type="entry name" value="HELICASE_ATP_BIND_1"/>
    <property type="match status" value="1"/>
</dbReference>
<feature type="domain" description="Helicase ATP-binding" evidence="14">
    <location>
        <begin position="593"/>
        <end position="764"/>
    </location>
</feature>
<keyword evidence="12" id="KW-0175">Coiled coil</keyword>
<evidence type="ECO:0000256" key="12">
    <source>
        <dbReference type="SAM" id="Coils"/>
    </source>
</evidence>
<comment type="domain">
    <text evidence="11">The DBINO region is involved in binding to DNA.</text>
</comment>
<keyword evidence="9 11" id="KW-0234">DNA repair</keyword>
<dbReference type="SMART" id="SM00490">
    <property type="entry name" value="HELICc"/>
    <property type="match status" value="1"/>
</dbReference>
<keyword evidence="10" id="KW-0539">Nucleus</keyword>